<evidence type="ECO:0000313" key="3">
    <source>
        <dbReference type="Proteomes" id="UP000642070"/>
    </source>
</evidence>
<sequence length="125" mass="13929">MSDHAATELSTTLEDDRSPVARLRQAELRIAYLEGQVDTLREQVAALESADEHRRAELASAQAEAAEAQAAGREAQARAEERRHLVDELRAQLDEARAAAAEHDDEGGKGFGWRSRRRETRKPSR</sequence>
<feature type="compositionally biased region" description="Basic residues" evidence="1">
    <location>
        <begin position="114"/>
        <end position="125"/>
    </location>
</feature>
<gene>
    <name evidence="2" type="ORF">GCM10007977_000160</name>
</gene>
<keyword evidence="3" id="KW-1185">Reference proteome</keyword>
<accession>A0A917SXH6</accession>
<dbReference type="Gene3D" id="1.10.287.1490">
    <property type="match status" value="1"/>
</dbReference>
<feature type="region of interest" description="Disordered" evidence="1">
    <location>
        <begin position="96"/>
        <end position="125"/>
    </location>
</feature>
<name>A0A917SXH6_9ACTN</name>
<dbReference type="EMBL" id="BMPI01000001">
    <property type="protein sequence ID" value="GGM02746.1"/>
    <property type="molecule type" value="Genomic_DNA"/>
</dbReference>
<organism evidence="2 3">
    <name type="scientific">Dactylosporangium sucinum</name>
    <dbReference type="NCBI Taxonomy" id="1424081"/>
    <lineage>
        <taxon>Bacteria</taxon>
        <taxon>Bacillati</taxon>
        <taxon>Actinomycetota</taxon>
        <taxon>Actinomycetes</taxon>
        <taxon>Micromonosporales</taxon>
        <taxon>Micromonosporaceae</taxon>
        <taxon>Dactylosporangium</taxon>
    </lineage>
</organism>
<reference evidence="2" key="1">
    <citation type="journal article" date="2014" name="Int. J. Syst. Evol. Microbiol.">
        <title>Complete genome sequence of Corynebacterium casei LMG S-19264T (=DSM 44701T), isolated from a smear-ripened cheese.</title>
        <authorList>
            <consortium name="US DOE Joint Genome Institute (JGI-PGF)"/>
            <person name="Walter F."/>
            <person name="Albersmeier A."/>
            <person name="Kalinowski J."/>
            <person name="Ruckert C."/>
        </authorList>
    </citation>
    <scope>NUCLEOTIDE SEQUENCE</scope>
    <source>
        <strain evidence="2">JCM 19831</strain>
    </source>
</reference>
<dbReference type="Proteomes" id="UP000642070">
    <property type="component" value="Unassembled WGS sequence"/>
</dbReference>
<evidence type="ECO:0000256" key="1">
    <source>
        <dbReference type="SAM" id="MobiDB-lite"/>
    </source>
</evidence>
<dbReference type="AlphaFoldDB" id="A0A917SXH6"/>
<protein>
    <submittedName>
        <fullName evidence="2">Uncharacterized protein</fullName>
    </submittedName>
</protein>
<feature type="compositionally biased region" description="Low complexity" evidence="1">
    <location>
        <begin position="58"/>
        <end position="74"/>
    </location>
</feature>
<comment type="caution">
    <text evidence="2">The sequence shown here is derived from an EMBL/GenBank/DDBJ whole genome shotgun (WGS) entry which is preliminary data.</text>
</comment>
<evidence type="ECO:0000313" key="2">
    <source>
        <dbReference type="EMBL" id="GGM02746.1"/>
    </source>
</evidence>
<reference evidence="2" key="2">
    <citation type="submission" date="2020-09" db="EMBL/GenBank/DDBJ databases">
        <authorList>
            <person name="Sun Q."/>
            <person name="Ohkuma M."/>
        </authorList>
    </citation>
    <scope>NUCLEOTIDE SEQUENCE</scope>
    <source>
        <strain evidence="2">JCM 19831</strain>
    </source>
</reference>
<feature type="region of interest" description="Disordered" evidence="1">
    <location>
        <begin position="55"/>
        <end position="83"/>
    </location>
</feature>
<feature type="compositionally biased region" description="Basic and acidic residues" evidence="1">
    <location>
        <begin position="96"/>
        <end position="108"/>
    </location>
</feature>
<proteinExistence type="predicted"/>